<reference evidence="4" key="1">
    <citation type="journal article" date="2019" name="Int. J. Syst. Evol. Microbiol.">
        <title>The Global Catalogue of Microorganisms (GCM) 10K type strain sequencing project: providing services to taxonomists for standard genome sequencing and annotation.</title>
        <authorList>
            <consortium name="The Broad Institute Genomics Platform"/>
            <consortium name="The Broad Institute Genome Sequencing Center for Infectious Disease"/>
            <person name="Wu L."/>
            <person name="Ma J."/>
        </authorList>
    </citation>
    <scope>NUCLEOTIDE SEQUENCE [LARGE SCALE GENOMIC DNA]</scope>
    <source>
        <strain evidence="4">CCM 7491</strain>
    </source>
</reference>
<dbReference type="RefSeq" id="WP_380798298.1">
    <property type="nucleotide sequence ID" value="NZ_JBHRVU010000005.1"/>
</dbReference>
<sequence length="178" mass="19353">MARKPVGRLNQIAYMVPNLDAAIDWWTQVMGVGPFFVFPGFDMVRSDYRGADQKVEFGAAVSFSGDLMVELIEPRGPSIFQEFLDAGRQGVHHLCAFADDMAATQAWVDSVGGKRLQGAAFGDGSEIAYFAMTDDETIILEVGVLQPQVIGLFDAIRAAAANWDGESRLFDPLATQEG</sequence>
<dbReference type="PANTHER" id="PTHR43048">
    <property type="entry name" value="METHYLMALONYL-COA EPIMERASE"/>
    <property type="match status" value="1"/>
</dbReference>
<feature type="domain" description="VOC" evidence="2">
    <location>
        <begin position="8"/>
        <end position="145"/>
    </location>
</feature>
<evidence type="ECO:0000313" key="4">
    <source>
        <dbReference type="Proteomes" id="UP001595681"/>
    </source>
</evidence>
<organism evidence="3 4">
    <name type="scientific">Sphingobium rhizovicinum</name>
    <dbReference type="NCBI Taxonomy" id="432308"/>
    <lineage>
        <taxon>Bacteria</taxon>
        <taxon>Pseudomonadati</taxon>
        <taxon>Pseudomonadota</taxon>
        <taxon>Alphaproteobacteria</taxon>
        <taxon>Sphingomonadales</taxon>
        <taxon>Sphingomonadaceae</taxon>
        <taxon>Sphingobium</taxon>
    </lineage>
</organism>
<accession>A0ABV7NKC6</accession>
<keyword evidence="1" id="KW-0479">Metal-binding</keyword>
<dbReference type="Pfam" id="PF13669">
    <property type="entry name" value="Glyoxalase_4"/>
    <property type="match status" value="1"/>
</dbReference>
<gene>
    <name evidence="3" type="ORF">ACFOKF_20320</name>
</gene>
<dbReference type="EMBL" id="JBHRVU010000005">
    <property type="protein sequence ID" value="MFC3443506.1"/>
    <property type="molecule type" value="Genomic_DNA"/>
</dbReference>
<dbReference type="Proteomes" id="UP001595681">
    <property type="component" value="Unassembled WGS sequence"/>
</dbReference>
<dbReference type="Gene3D" id="3.10.180.10">
    <property type="entry name" value="2,3-Dihydroxybiphenyl 1,2-Dioxygenase, domain 1"/>
    <property type="match status" value="1"/>
</dbReference>
<proteinExistence type="predicted"/>
<evidence type="ECO:0000259" key="2">
    <source>
        <dbReference type="PROSITE" id="PS51819"/>
    </source>
</evidence>
<dbReference type="PROSITE" id="PS51819">
    <property type="entry name" value="VOC"/>
    <property type="match status" value="1"/>
</dbReference>
<dbReference type="InterPro" id="IPR051785">
    <property type="entry name" value="MMCE/EMCE_epimerase"/>
</dbReference>
<protein>
    <submittedName>
        <fullName evidence="3">VOC family protein</fullName>
    </submittedName>
</protein>
<name>A0ABV7NKC6_9SPHN</name>
<dbReference type="PANTHER" id="PTHR43048:SF6">
    <property type="entry name" value="BLR8189 PROTEIN"/>
    <property type="match status" value="1"/>
</dbReference>
<comment type="caution">
    <text evidence="3">The sequence shown here is derived from an EMBL/GenBank/DDBJ whole genome shotgun (WGS) entry which is preliminary data.</text>
</comment>
<evidence type="ECO:0000256" key="1">
    <source>
        <dbReference type="ARBA" id="ARBA00022723"/>
    </source>
</evidence>
<dbReference type="InterPro" id="IPR029068">
    <property type="entry name" value="Glyas_Bleomycin-R_OHBP_Dase"/>
</dbReference>
<dbReference type="SUPFAM" id="SSF54593">
    <property type="entry name" value="Glyoxalase/Bleomycin resistance protein/Dihydroxybiphenyl dioxygenase"/>
    <property type="match status" value="1"/>
</dbReference>
<keyword evidence="4" id="KW-1185">Reference proteome</keyword>
<evidence type="ECO:0000313" key="3">
    <source>
        <dbReference type="EMBL" id="MFC3443506.1"/>
    </source>
</evidence>
<dbReference type="InterPro" id="IPR037523">
    <property type="entry name" value="VOC_core"/>
</dbReference>